<sequence>MSDAATIALHLQMVKYFKISGMAILAYDYCLNFDMERSLAWSKPWGFVRILFVLARYIPFIEVPIDLYFSFVPKSVTNCQPLYEAVSWLNIIGTITAEALLLIRTWVLWGKNRAVLVGLIALAIACIAGSWAVGAVASKLVKYVPPPLSTAGCYQSDSSPLYVWNYVILAVFELVNLLLTIYQAIRRVRHSRNYMISRDGILYISCILVMAVMNIIVITALPTEYSQLIDTLQAVMNSVLASRLIFNMRRIMRDQQIGVSRVSSGWPLYGVEMPPMSFLNGSEVGVRTSSLCELNSTTGRGTPALDSIM</sequence>
<reference evidence="1" key="1">
    <citation type="journal article" date="2021" name="New Phytol.">
        <title>Evolutionary innovations through gain and loss of genes in the ectomycorrhizal Boletales.</title>
        <authorList>
            <person name="Wu G."/>
            <person name="Miyauchi S."/>
            <person name="Morin E."/>
            <person name="Kuo A."/>
            <person name="Drula E."/>
            <person name="Varga T."/>
            <person name="Kohler A."/>
            <person name="Feng B."/>
            <person name="Cao Y."/>
            <person name="Lipzen A."/>
            <person name="Daum C."/>
            <person name="Hundley H."/>
            <person name="Pangilinan J."/>
            <person name="Johnson J."/>
            <person name="Barry K."/>
            <person name="LaButti K."/>
            <person name="Ng V."/>
            <person name="Ahrendt S."/>
            <person name="Min B."/>
            <person name="Choi I.G."/>
            <person name="Park H."/>
            <person name="Plett J.M."/>
            <person name="Magnuson J."/>
            <person name="Spatafora J.W."/>
            <person name="Nagy L.G."/>
            <person name="Henrissat B."/>
            <person name="Grigoriev I.V."/>
            <person name="Yang Z.L."/>
            <person name="Xu J."/>
            <person name="Martin F.M."/>
        </authorList>
    </citation>
    <scope>NUCLEOTIDE SEQUENCE</scope>
    <source>
        <strain evidence="1">ATCC 28755</strain>
    </source>
</reference>
<comment type="caution">
    <text evidence="1">The sequence shown here is derived from an EMBL/GenBank/DDBJ whole genome shotgun (WGS) entry which is preliminary data.</text>
</comment>
<proteinExistence type="predicted"/>
<keyword evidence="2" id="KW-1185">Reference proteome</keyword>
<organism evidence="1 2">
    <name type="scientific">Hygrophoropsis aurantiaca</name>
    <dbReference type="NCBI Taxonomy" id="72124"/>
    <lineage>
        <taxon>Eukaryota</taxon>
        <taxon>Fungi</taxon>
        <taxon>Dikarya</taxon>
        <taxon>Basidiomycota</taxon>
        <taxon>Agaricomycotina</taxon>
        <taxon>Agaricomycetes</taxon>
        <taxon>Agaricomycetidae</taxon>
        <taxon>Boletales</taxon>
        <taxon>Coniophorineae</taxon>
        <taxon>Hygrophoropsidaceae</taxon>
        <taxon>Hygrophoropsis</taxon>
    </lineage>
</organism>
<dbReference type="Proteomes" id="UP000790377">
    <property type="component" value="Unassembled WGS sequence"/>
</dbReference>
<protein>
    <submittedName>
        <fullName evidence="1">Uncharacterized protein</fullName>
    </submittedName>
</protein>
<evidence type="ECO:0000313" key="2">
    <source>
        <dbReference type="Proteomes" id="UP000790377"/>
    </source>
</evidence>
<gene>
    <name evidence="1" type="ORF">BJ138DRAFT_1179847</name>
</gene>
<accession>A0ACB8AD12</accession>
<evidence type="ECO:0000313" key="1">
    <source>
        <dbReference type="EMBL" id="KAH7911020.1"/>
    </source>
</evidence>
<dbReference type="EMBL" id="MU267692">
    <property type="protein sequence ID" value="KAH7911020.1"/>
    <property type="molecule type" value="Genomic_DNA"/>
</dbReference>
<name>A0ACB8AD12_9AGAM</name>